<feature type="signal peptide" evidence="1">
    <location>
        <begin position="1"/>
        <end position="25"/>
    </location>
</feature>
<protein>
    <recommendedName>
        <fullName evidence="4">Lipoprotein</fullName>
    </recommendedName>
</protein>
<keyword evidence="1" id="KW-0732">Signal</keyword>
<evidence type="ECO:0000256" key="1">
    <source>
        <dbReference type="SAM" id="SignalP"/>
    </source>
</evidence>
<proteinExistence type="predicted"/>
<sequence length="129" mass="13372">MKSLRVLAAAVVVSAAIGLSACAPANPETPVIAPVTVDVNELQGKNVTIVIGQTINVTTGDLPVDSYTAEVSDESVLAYTPGRIEETAEFNPGFTGVRVGQSDVIMRNIQGGIQPLEFSVTVNADDSAE</sequence>
<dbReference type="EMBL" id="JARXVQ010000001">
    <property type="protein sequence ID" value="MDH6182309.1"/>
    <property type="molecule type" value="Genomic_DNA"/>
</dbReference>
<keyword evidence="3" id="KW-1185">Reference proteome</keyword>
<feature type="chain" id="PRO_5046118143" description="Lipoprotein" evidence="1">
    <location>
        <begin position="26"/>
        <end position="129"/>
    </location>
</feature>
<reference evidence="2 3" key="1">
    <citation type="submission" date="2023-04" db="EMBL/GenBank/DDBJ databases">
        <title>Genome Encyclopedia of Bacteria and Archaea VI: Functional Genomics of Type Strains.</title>
        <authorList>
            <person name="Whitman W."/>
        </authorList>
    </citation>
    <scope>NUCLEOTIDE SEQUENCE [LARGE SCALE GENOMIC DNA]</scope>
    <source>
        <strain evidence="2 3">SG_E_30_P1</strain>
    </source>
</reference>
<name>A0ABT6KQQ0_9MICO</name>
<evidence type="ECO:0000313" key="2">
    <source>
        <dbReference type="EMBL" id="MDH6182309.1"/>
    </source>
</evidence>
<gene>
    <name evidence="2" type="ORF">M2152_002491</name>
</gene>
<dbReference type="RefSeq" id="WP_322134592.1">
    <property type="nucleotide sequence ID" value="NZ_CP085036.1"/>
</dbReference>
<comment type="caution">
    <text evidence="2">The sequence shown here is derived from an EMBL/GenBank/DDBJ whole genome shotgun (WGS) entry which is preliminary data.</text>
</comment>
<evidence type="ECO:0008006" key="4">
    <source>
        <dbReference type="Google" id="ProtNLM"/>
    </source>
</evidence>
<dbReference type="Proteomes" id="UP001160142">
    <property type="component" value="Unassembled WGS sequence"/>
</dbReference>
<evidence type="ECO:0000313" key="3">
    <source>
        <dbReference type="Proteomes" id="UP001160142"/>
    </source>
</evidence>
<accession>A0ABT6KQQ0</accession>
<organism evidence="2 3">
    <name type="scientific">Antiquaquibacter oligotrophicus</name>
    <dbReference type="NCBI Taxonomy" id="2880260"/>
    <lineage>
        <taxon>Bacteria</taxon>
        <taxon>Bacillati</taxon>
        <taxon>Actinomycetota</taxon>
        <taxon>Actinomycetes</taxon>
        <taxon>Micrococcales</taxon>
        <taxon>Microbacteriaceae</taxon>
        <taxon>Antiquaquibacter</taxon>
    </lineage>
</organism>
<dbReference type="PROSITE" id="PS51257">
    <property type="entry name" value="PROKAR_LIPOPROTEIN"/>
    <property type="match status" value="1"/>
</dbReference>